<dbReference type="OrthoDB" id="9783039at2"/>
<evidence type="ECO:0000313" key="9">
    <source>
        <dbReference type="Proteomes" id="UP000035050"/>
    </source>
</evidence>
<evidence type="ECO:0000256" key="2">
    <source>
        <dbReference type="ARBA" id="ARBA00022448"/>
    </source>
</evidence>
<evidence type="ECO:0000256" key="6">
    <source>
        <dbReference type="ARBA" id="ARBA00022840"/>
    </source>
</evidence>
<evidence type="ECO:0000259" key="7">
    <source>
        <dbReference type="PROSITE" id="PS50893"/>
    </source>
</evidence>
<evidence type="ECO:0000256" key="5">
    <source>
        <dbReference type="ARBA" id="ARBA00022741"/>
    </source>
</evidence>
<keyword evidence="6 8" id="KW-0067">ATP-binding</keyword>
<dbReference type="PATRIC" id="fig|573737.6.peg.3142"/>
<dbReference type="PANTHER" id="PTHR42788">
    <property type="entry name" value="TAURINE IMPORT ATP-BINDING PROTEIN-RELATED"/>
    <property type="match status" value="1"/>
</dbReference>
<comment type="similarity">
    <text evidence="1">Belongs to the ABC transporter superfamily.</text>
</comment>
<dbReference type="SUPFAM" id="SSF52540">
    <property type="entry name" value="P-loop containing nucleoside triphosphate hydrolases"/>
    <property type="match status" value="1"/>
</dbReference>
<dbReference type="SMART" id="SM00382">
    <property type="entry name" value="AAA"/>
    <property type="match status" value="1"/>
</dbReference>
<dbReference type="EMBL" id="CP011253">
    <property type="protein sequence ID" value="AKC69943.1"/>
    <property type="molecule type" value="Genomic_DNA"/>
</dbReference>
<gene>
    <name evidence="8" type="ORF">MB84_11350</name>
</gene>
<name>A0A0E3U6Y0_9BURK</name>
<dbReference type="PANTHER" id="PTHR42788:SF13">
    <property type="entry name" value="ALIPHATIC SULFONATES IMPORT ATP-BINDING PROTEIN SSUB"/>
    <property type="match status" value="1"/>
</dbReference>
<reference evidence="8" key="1">
    <citation type="submission" date="2016-06" db="EMBL/GenBank/DDBJ databases">
        <title>Pandoraea oxalativorans DSM 23570 Genome Sequencing.</title>
        <authorList>
            <person name="Ee R."/>
            <person name="Lim Y.-L."/>
            <person name="Yong D."/>
            <person name="Yin W.-F."/>
            <person name="Chan K.-G."/>
        </authorList>
    </citation>
    <scope>NUCLEOTIDE SEQUENCE</scope>
    <source>
        <strain evidence="8">DSM 23570</strain>
    </source>
</reference>
<keyword evidence="9" id="KW-1185">Reference proteome</keyword>
<dbReference type="PROSITE" id="PS50893">
    <property type="entry name" value="ABC_TRANSPORTER_2"/>
    <property type="match status" value="1"/>
</dbReference>
<evidence type="ECO:0000256" key="3">
    <source>
        <dbReference type="ARBA" id="ARBA00022475"/>
    </source>
</evidence>
<dbReference type="InterPro" id="IPR050166">
    <property type="entry name" value="ABC_transporter_ATP-bind"/>
</dbReference>
<dbReference type="Proteomes" id="UP000035050">
    <property type="component" value="Chromosome"/>
</dbReference>
<feature type="domain" description="ABC transporter" evidence="7">
    <location>
        <begin position="11"/>
        <end position="245"/>
    </location>
</feature>
<dbReference type="HOGENOM" id="CLU_000604_1_22_4"/>
<accession>A0A0E3U6Y0</accession>
<dbReference type="PROSITE" id="PS00211">
    <property type="entry name" value="ABC_TRANSPORTER_1"/>
    <property type="match status" value="1"/>
</dbReference>
<dbReference type="CDD" id="cd03293">
    <property type="entry name" value="ABC_NrtD_SsuB_transporters"/>
    <property type="match status" value="1"/>
</dbReference>
<protein>
    <submittedName>
        <fullName evidence="8">ABC transporter ATP-binding protein</fullName>
    </submittedName>
</protein>
<dbReference type="GO" id="GO:0005524">
    <property type="term" value="F:ATP binding"/>
    <property type="evidence" value="ECO:0007669"/>
    <property type="project" value="UniProtKB-KW"/>
</dbReference>
<keyword evidence="4" id="KW-0997">Cell inner membrane</keyword>
<evidence type="ECO:0000256" key="1">
    <source>
        <dbReference type="ARBA" id="ARBA00005417"/>
    </source>
</evidence>
<dbReference type="Pfam" id="PF00005">
    <property type="entry name" value="ABC_tran"/>
    <property type="match status" value="1"/>
</dbReference>
<keyword evidence="2" id="KW-0813">Transport</keyword>
<dbReference type="AlphaFoldDB" id="A0A0E3U6Y0"/>
<dbReference type="InterPro" id="IPR017871">
    <property type="entry name" value="ABC_transporter-like_CS"/>
</dbReference>
<dbReference type="GO" id="GO:0016887">
    <property type="term" value="F:ATP hydrolysis activity"/>
    <property type="evidence" value="ECO:0007669"/>
    <property type="project" value="InterPro"/>
</dbReference>
<sequence length="272" mass="30281">MNRTHEVTPRVHLSHVSRTFSPASRGQPPFQALGDVSLELWPGEFVCLLGPSGCGKSTILNLIAGFDRPDAGVVSIDAKPVMQPGPDRGFVFQQPTLFPWLNVLDNVTFGPRMAGVPKAQYLDDAYRYLALVGLKGFEHHATWQLSGGMRQRAALARAWLPNPGILLMDEPFGALDAQTRLTMQELLTSVWAATGTTILFVTHDVDEALLLADRVLIMSARPGRIREHLHVPFERPRDIEDLADDPEFGRLRRHVLHIIRDEAHRHAGQELS</sequence>
<evidence type="ECO:0000256" key="4">
    <source>
        <dbReference type="ARBA" id="ARBA00022519"/>
    </source>
</evidence>
<keyword evidence="5" id="KW-0547">Nucleotide-binding</keyword>
<dbReference type="InterPro" id="IPR003593">
    <property type="entry name" value="AAA+_ATPase"/>
</dbReference>
<keyword evidence="4" id="KW-0472">Membrane</keyword>
<dbReference type="InterPro" id="IPR027417">
    <property type="entry name" value="P-loop_NTPase"/>
</dbReference>
<evidence type="ECO:0000313" key="8">
    <source>
        <dbReference type="EMBL" id="AKC69943.1"/>
    </source>
</evidence>
<dbReference type="KEGG" id="pox:MB84_11350"/>
<proteinExistence type="inferred from homology"/>
<dbReference type="Gene3D" id="3.40.50.300">
    <property type="entry name" value="P-loop containing nucleotide triphosphate hydrolases"/>
    <property type="match status" value="1"/>
</dbReference>
<dbReference type="InterPro" id="IPR003439">
    <property type="entry name" value="ABC_transporter-like_ATP-bd"/>
</dbReference>
<organism evidence="8 9">
    <name type="scientific">Pandoraea oxalativorans</name>
    <dbReference type="NCBI Taxonomy" id="573737"/>
    <lineage>
        <taxon>Bacteria</taxon>
        <taxon>Pseudomonadati</taxon>
        <taxon>Pseudomonadota</taxon>
        <taxon>Betaproteobacteria</taxon>
        <taxon>Burkholderiales</taxon>
        <taxon>Burkholderiaceae</taxon>
        <taxon>Pandoraea</taxon>
    </lineage>
</organism>
<keyword evidence="3" id="KW-1003">Cell membrane</keyword>